<keyword evidence="2" id="KW-0723">Serine/threonine-protein kinase</keyword>
<evidence type="ECO:0000256" key="6">
    <source>
        <dbReference type="ARBA" id="ARBA00022840"/>
    </source>
</evidence>
<evidence type="ECO:0000256" key="7">
    <source>
        <dbReference type="ARBA" id="ARBA00047899"/>
    </source>
</evidence>
<gene>
    <name evidence="12" type="ORF">CYNAS_LOCUS15151</name>
</gene>
<name>A0AA36MA91_CYLNA</name>
<feature type="compositionally biased region" description="Polar residues" evidence="9">
    <location>
        <begin position="85"/>
        <end position="97"/>
    </location>
</feature>
<evidence type="ECO:0000256" key="1">
    <source>
        <dbReference type="ARBA" id="ARBA00008874"/>
    </source>
</evidence>
<evidence type="ECO:0000256" key="9">
    <source>
        <dbReference type="SAM" id="MobiDB-lite"/>
    </source>
</evidence>
<reference evidence="12" key="1">
    <citation type="submission" date="2023-07" db="EMBL/GenBank/DDBJ databases">
        <authorList>
            <consortium name="CYATHOMIX"/>
        </authorList>
    </citation>
    <scope>NUCLEOTIDE SEQUENCE</scope>
    <source>
        <strain evidence="12">N/A</strain>
    </source>
</reference>
<comment type="caution">
    <text evidence="12">The sequence shown here is derived from an EMBL/GenBank/DDBJ whole genome shotgun (WGS) entry which is preliminary data.</text>
</comment>
<keyword evidence="5" id="KW-0418">Kinase</keyword>
<dbReference type="Proteomes" id="UP001176961">
    <property type="component" value="Unassembled WGS sequence"/>
</dbReference>
<keyword evidence="10" id="KW-1133">Transmembrane helix</keyword>
<evidence type="ECO:0000256" key="2">
    <source>
        <dbReference type="ARBA" id="ARBA00022527"/>
    </source>
</evidence>
<evidence type="ECO:0000256" key="3">
    <source>
        <dbReference type="ARBA" id="ARBA00022679"/>
    </source>
</evidence>
<dbReference type="GO" id="GO:0004674">
    <property type="term" value="F:protein serine/threonine kinase activity"/>
    <property type="evidence" value="ECO:0007669"/>
    <property type="project" value="UniProtKB-KW"/>
</dbReference>
<dbReference type="SMART" id="SM00220">
    <property type="entry name" value="S_TKc"/>
    <property type="match status" value="1"/>
</dbReference>
<dbReference type="Pfam" id="PF00069">
    <property type="entry name" value="Pkinase"/>
    <property type="match status" value="1"/>
</dbReference>
<dbReference type="InterPro" id="IPR000719">
    <property type="entry name" value="Prot_kinase_dom"/>
</dbReference>
<feature type="compositionally biased region" description="Acidic residues" evidence="9">
    <location>
        <begin position="13"/>
        <end position="23"/>
    </location>
</feature>
<feature type="compositionally biased region" description="Basic and acidic residues" evidence="9">
    <location>
        <begin position="66"/>
        <end position="84"/>
    </location>
</feature>
<comment type="similarity">
    <text evidence="1">Belongs to the protein kinase superfamily. STE Ser/Thr protein kinase family. STE20 subfamily.</text>
</comment>
<keyword evidence="10" id="KW-0472">Membrane</keyword>
<protein>
    <recommendedName>
        <fullName evidence="11">Protein kinase domain-containing protein</fullName>
    </recommendedName>
</protein>
<evidence type="ECO:0000256" key="4">
    <source>
        <dbReference type="ARBA" id="ARBA00022741"/>
    </source>
</evidence>
<dbReference type="PROSITE" id="PS00108">
    <property type="entry name" value="PROTEIN_KINASE_ST"/>
    <property type="match status" value="1"/>
</dbReference>
<dbReference type="GO" id="GO:0005524">
    <property type="term" value="F:ATP binding"/>
    <property type="evidence" value="ECO:0007669"/>
    <property type="project" value="UniProtKB-KW"/>
</dbReference>
<feature type="transmembrane region" description="Helical" evidence="10">
    <location>
        <begin position="459"/>
        <end position="481"/>
    </location>
</feature>
<dbReference type="InterPro" id="IPR011009">
    <property type="entry name" value="Kinase-like_dom_sf"/>
</dbReference>
<evidence type="ECO:0000313" key="12">
    <source>
        <dbReference type="EMBL" id="CAJ0603168.1"/>
    </source>
</evidence>
<keyword evidence="13" id="KW-1185">Reference proteome</keyword>
<proteinExistence type="inferred from homology"/>
<keyword evidence="4" id="KW-0547">Nucleotide-binding</keyword>
<evidence type="ECO:0000259" key="11">
    <source>
        <dbReference type="PROSITE" id="PS50011"/>
    </source>
</evidence>
<dbReference type="PROSITE" id="PS50011">
    <property type="entry name" value="PROTEIN_KINASE_DOM"/>
    <property type="match status" value="1"/>
</dbReference>
<feature type="region of interest" description="Disordered" evidence="9">
    <location>
        <begin position="66"/>
        <end position="97"/>
    </location>
</feature>
<dbReference type="GO" id="GO:0005737">
    <property type="term" value="C:cytoplasm"/>
    <property type="evidence" value="ECO:0007669"/>
    <property type="project" value="TreeGrafter"/>
</dbReference>
<organism evidence="12 13">
    <name type="scientific">Cylicocyclus nassatus</name>
    <name type="common">Nematode worm</name>
    <dbReference type="NCBI Taxonomy" id="53992"/>
    <lineage>
        <taxon>Eukaryota</taxon>
        <taxon>Metazoa</taxon>
        <taxon>Ecdysozoa</taxon>
        <taxon>Nematoda</taxon>
        <taxon>Chromadorea</taxon>
        <taxon>Rhabditida</taxon>
        <taxon>Rhabditina</taxon>
        <taxon>Rhabditomorpha</taxon>
        <taxon>Strongyloidea</taxon>
        <taxon>Strongylidae</taxon>
        <taxon>Cylicocyclus</taxon>
    </lineage>
</organism>
<dbReference type="SUPFAM" id="SSF56112">
    <property type="entry name" value="Protein kinase-like (PK-like)"/>
    <property type="match status" value="1"/>
</dbReference>
<evidence type="ECO:0000256" key="10">
    <source>
        <dbReference type="SAM" id="Phobius"/>
    </source>
</evidence>
<keyword evidence="10" id="KW-0812">Transmembrane</keyword>
<dbReference type="EMBL" id="CATQJL010000305">
    <property type="protein sequence ID" value="CAJ0603168.1"/>
    <property type="molecule type" value="Genomic_DNA"/>
</dbReference>
<evidence type="ECO:0000256" key="8">
    <source>
        <dbReference type="ARBA" id="ARBA00048679"/>
    </source>
</evidence>
<dbReference type="Gene3D" id="1.10.510.10">
    <property type="entry name" value="Transferase(Phosphotransferase) domain 1"/>
    <property type="match status" value="1"/>
</dbReference>
<accession>A0AA36MA91</accession>
<dbReference type="PANTHER" id="PTHR48012:SF10">
    <property type="entry name" value="FI20177P1"/>
    <property type="match status" value="1"/>
</dbReference>
<dbReference type="AlphaFoldDB" id="A0AA36MA91"/>
<feature type="domain" description="Protein kinase" evidence="11">
    <location>
        <begin position="114"/>
        <end position="380"/>
    </location>
</feature>
<sequence>MLPRTQLPSAIPEDSEWSEDDEVPPIQAPPTRAFRRLSSSVPSRKHTPYLQGIKFSHVSAEDELKLEDAVPEKVEEKSIDEESTKSSNRSRTPSSTYEFPCPRLSDIVVANMIKLSVLSEGRSRFGIVSKYINKTTMANYAVVEWDIKTMDKKSLDEVICQLEYVSTLRHKRIGSVYGYHVSDGRLMIFRTFLPTGAVADQLKLAPLAENTATKFFCQLLEALDFLHKRNVTHGDIKTSNLLVTLSGDIQVTDISLPNAPKHENHMRRTLLHCAPEMFETAQSWENATPATDIWAAGCVLVAMVTRCAPFQDLFLSLSTQELHEALMKAHHHESTTQLSYTSHTLIPTSSKELADMVDATLVEDPSKRLQAEELLERFFTDTSKSRRTSRKSRSSTRISAIIREDKKEHHDLYNDGPVTLATGTAHKNLLERLYESAERRSDEEENPLLYCMKWYGSRLLIFVLLLLKWVAMVFLAALSLGFVAGSVFLSIYVIYSGIGVICQCQLNEGRIGSRCKIKESSVT</sequence>
<comment type="catalytic activity">
    <reaction evidence="8">
        <text>L-seryl-[protein] + ATP = O-phospho-L-seryl-[protein] + ADP + H(+)</text>
        <dbReference type="Rhea" id="RHEA:17989"/>
        <dbReference type="Rhea" id="RHEA-COMP:9863"/>
        <dbReference type="Rhea" id="RHEA-COMP:11604"/>
        <dbReference type="ChEBI" id="CHEBI:15378"/>
        <dbReference type="ChEBI" id="CHEBI:29999"/>
        <dbReference type="ChEBI" id="CHEBI:30616"/>
        <dbReference type="ChEBI" id="CHEBI:83421"/>
        <dbReference type="ChEBI" id="CHEBI:456216"/>
        <dbReference type="EC" id="2.7.11.1"/>
    </reaction>
</comment>
<feature type="region of interest" description="Disordered" evidence="9">
    <location>
        <begin position="1"/>
        <end position="46"/>
    </location>
</feature>
<comment type="catalytic activity">
    <reaction evidence="7">
        <text>L-threonyl-[protein] + ATP = O-phospho-L-threonyl-[protein] + ADP + H(+)</text>
        <dbReference type="Rhea" id="RHEA:46608"/>
        <dbReference type="Rhea" id="RHEA-COMP:11060"/>
        <dbReference type="Rhea" id="RHEA-COMP:11605"/>
        <dbReference type="ChEBI" id="CHEBI:15378"/>
        <dbReference type="ChEBI" id="CHEBI:30013"/>
        <dbReference type="ChEBI" id="CHEBI:30616"/>
        <dbReference type="ChEBI" id="CHEBI:61977"/>
        <dbReference type="ChEBI" id="CHEBI:456216"/>
        <dbReference type="EC" id="2.7.11.1"/>
    </reaction>
</comment>
<evidence type="ECO:0000256" key="5">
    <source>
        <dbReference type="ARBA" id="ARBA00022777"/>
    </source>
</evidence>
<dbReference type="PANTHER" id="PTHR48012">
    <property type="entry name" value="STERILE20-LIKE KINASE, ISOFORM B-RELATED"/>
    <property type="match status" value="1"/>
</dbReference>
<evidence type="ECO:0000313" key="13">
    <source>
        <dbReference type="Proteomes" id="UP001176961"/>
    </source>
</evidence>
<keyword evidence="3" id="KW-0808">Transferase</keyword>
<dbReference type="InterPro" id="IPR050629">
    <property type="entry name" value="STE20/SPS1-PAK"/>
</dbReference>
<keyword evidence="6" id="KW-0067">ATP-binding</keyword>
<dbReference type="InterPro" id="IPR008271">
    <property type="entry name" value="Ser/Thr_kinase_AS"/>
</dbReference>